<proteinExistence type="predicted"/>
<accession>A0A645GWY3</accession>
<gene>
    <name evidence="2" type="primary">prsA_27</name>
    <name evidence="2" type="ORF">SDC9_178712</name>
</gene>
<dbReference type="GO" id="GO:0003755">
    <property type="term" value="F:peptidyl-prolyl cis-trans isomerase activity"/>
    <property type="evidence" value="ECO:0007669"/>
    <property type="project" value="UniProtKB-EC"/>
</dbReference>
<name>A0A645GWY3_9ZZZZ</name>
<keyword evidence="2" id="KW-0413">Isomerase</keyword>
<dbReference type="InterPro" id="IPR046357">
    <property type="entry name" value="PPIase_dom_sf"/>
</dbReference>
<feature type="domain" description="PpiC" evidence="1">
    <location>
        <begin position="4"/>
        <end position="104"/>
    </location>
</feature>
<dbReference type="InterPro" id="IPR050245">
    <property type="entry name" value="PrsA_foldase"/>
</dbReference>
<dbReference type="InterPro" id="IPR000297">
    <property type="entry name" value="PPIase_PpiC"/>
</dbReference>
<dbReference type="Pfam" id="PF13616">
    <property type="entry name" value="Rotamase_3"/>
    <property type="match status" value="1"/>
</dbReference>
<evidence type="ECO:0000259" key="1">
    <source>
        <dbReference type="PROSITE" id="PS50198"/>
    </source>
</evidence>
<protein>
    <submittedName>
        <fullName evidence="2">Foldase protein PrsA</fullName>
        <ecNumber evidence="2">5.2.1.8</ecNumber>
    </submittedName>
</protein>
<dbReference type="PANTHER" id="PTHR47245">
    <property type="entry name" value="PEPTIDYLPROLYL ISOMERASE"/>
    <property type="match status" value="1"/>
</dbReference>
<evidence type="ECO:0000313" key="2">
    <source>
        <dbReference type="EMBL" id="MPN31238.1"/>
    </source>
</evidence>
<comment type="caution">
    <text evidence="2">The sequence shown here is derived from an EMBL/GenBank/DDBJ whole genome shotgun (WGS) entry which is preliminary data.</text>
</comment>
<reference evidence="2" key="1">
    <citation type="submission" date="2019-08" db="EMBL/GenBank/DDBJ databases">
        <authorList>
            <person name="Kucharzyk K."/>
            <person name="Murdoch R.W."/>
            <person name="Higgins S."/>
            <person name="Loffler F."/>
        </authorList>
    </citation>
    <scope>NUCLEOTIDE SEQUENCE</scope>
</reference>
<dbReference type="EC" id="5.2.1.8" evidence="2"/>
<dbReference type="EMBL" id="VSSQ01082695">
    <property type="protein sequence ID" value="MPN31238.1"/>
    <property type="molecule type" value="Genomic_DNA"/>
</dbReference>
<dbReference type="PROSITE" id="PS50198">
    <property type="entry name" value="PPIC_PPIASE_2"/>
    <property type="match status" value="1"/>
</dbReference>
<dbReference type="SUPFAM" id="SSF54534">
    <property type="entry name" value="FKBP-like"/>
    <property type="match status" value="1"/>
</dbReference>
<dbReference type="AlphaFoldDB" id="A0A645GWY3"/>
<sequence>MVSPATIQLNLIWISQGDNAEKKALAKTKADEALAALKNGTEFSVVARQYSEDTSAENGGEIQGEFHEGDLDPSMSKAISSLAVGEYSEIVEFTSGYYIMQIRERTEKRQLAFEEVSENIKAHLQEQQHAQLESDMEQTLLDQFGFTVYDKTLRQLMKEAVSGNEVSS</sequence>
<dbReference type="PANTHER" id="PTHR47245:SF2">
    <property type="entry name" value="PEPTIDYL-PROLYL CIS-TRANS ISOMERASE HP_0175-RELATED"/>
    <property type="match status" value="1"/>
</dbReference>
<organism evidence="2">
    <name type="scientific">bioreactor metagenome</name>
    <dbReference type="NCBI Taxonomy" id="1076179"/>
    <lineage>
        <taxon>unclassified sequences</taxon>
        <taxon>metagenomes</taxon>
        <taxon>ecological metagenomes</taxon>
    </lineage>
</organism>
<dbReference type="Gene3D" id="3.10.50.40">
    <property type="match status" value="1"/>
</dbReference>